<dbReference type="Pfam" id="PF19551">
    <property type="entry name" value="DUF6074"/>
    <property type="match status" value="1"/>
</dbReference>
<accession>A0A8E1WC79</accession>
<reference evidence="1 2" key="1">
    <citation type="submission" date="2020-08" db="EMBL/GenBank/DDBJ databases">
        <title>Genomic Encyclopedia of Type Strains, Phase IV (KMG-IV): sequencing the most valuable type-strain genomes for metagenomic binning, comparative biology and taxonomic classification.</title>
        <authorList>
            <person name="Goeker M."/>
        </authorList>
    </citation>
    <scope>NUCLEOTIDE SEQUENCE [LARGE SCALE GENOMIC DNA]</scope>
    <source>
        <strain evidence="1 2">DSM 17454</strain>
    </source>
</reference>
<dbReference type="AlphaFoldDB" id="A0A8E1WC79"/>
<comment type="caution">
    <text evidence="1">The sequence shown here is derived from an EMBL/GenBank/DDBJ whole genome shotgun (WGS) entry which is preliminary data.</text>
</comment>
<dbReference type="Proteomes" id="UP000532373">
    <property type="component" value="Unassembled WGS sequence"/>
</dbReference>
<dbReference type="RefSeq" id="WP_184768097.1">
    <property type="nucleotide sequence ID" value="NZ_JACHGI010000002.1"/>
</dbReference>
<name>A0A8E1WC79_9HYPH</name>
<dbReference type="InterPro" id="IPR045720">
    <property type="entry name" value="DUF6074"/>
</dbReference>
<dbReference type="EMBL" id="JACHGI010000002">
    <property type="protein sequence ID" value="MBB6465588.1"/>
    <property type="molecule type" value="Genomic_DNA"/>
</dbReference>
<organism evidence="1 2">
    <name type="scientific">Aminobacter carboxidus</name>
    <dbReference type="NCBI Taxonomy" id="376165"/>
    <lineage>
        <taxon>Bacteria</taxon>
        <taxon>Pseudomonadati</taxon>
        <taxon>Pseudomonadota</taxon>
        <taxon>Alphaproteobacteria</taxon>
        <taxon>Hyphomicrobiales</taxon>
        <taxon>Phyllobacteriaceae</taxon>
        <taxon>Aminobacter</taxon>
    </lineage>
</organism>
<gene>
    <name evidence="1" type="ORF">HNQ96_001446</name>
</gene>
<protein>
    <submittedName>
        <fullName evidence="1">Secreted protein</fullName>
    </submittedName>
</protein>
<sequence length="75" mass="8735">MMRCNVIPFPTARRTRAIHFTAKLVATRNSCEADTYWRNVIAGMRLQMVKSWLADEVIDCELRQFARSVFQRIGS</sequence>
<proteinExistence type="predicted"/>
<evidence type="ECO:0000313" key="2">
    <source>
        <dbReference type="Proteomes" id="UP000532373"/>
    </source>
</evidence>
<evidence type="ECO:0000313" key="1">
    <source>
        <dbReference type="EMBL" id="MBB6465588.1"/>
    </source>
</evidence>